<evidence type="ECO:0000313" key="3">
    <source>
        <dbReference type="EMBL" id="KKN11561.1"/>
    </source>
</evidence>
<organism evidence="3">
    <name type="scientific">marine sediment metagenome</name>
    <dbReference type="NCBI Taxonomy" id="412755"/>
    <lineage>
        <taxon>unclassified sequences</taxon>
        <taxon>metagenomes</taxon>
        <taxon>ecological metagenomes</taxon>
    </lineage>
</organism>
<sequence length="341" mass="40065">MAKKRMFSLKIVDTDEFLDMPPTTQNLYFHLCMRADDDGFVSNPKKIMKIVNSATDDIKVLIGKKFVIPFESGVCVIKHWKIHNLIRKDRYTETEYKKEKKLLTEQIEKKERRIKQTEKKLEEYHDGFPEMERQRETYEELLAKYKIQLTDKQQQLIDIESRIQLLNETVRALDDQVQSKQSMIDAYDKRIEELRQDIETSSTENIEREQRLNALTEKLQHMAIEHDKLIKAKESIESSTHNSRIVLQQLKEELDNQEKEIRDKESRIHRLEVLSAIYRASKFFGGILIGVGIFFVIWVVGIFFNVIDLGVINVNTFLIVIFLIVAAILSIVSGFFHLEKS</sequence>
<proteinExistence type="predicted"/>
<feature type="coiled-coil region" evidence="1">
    <location>
        <begin position="93"/>
        <end position="211"/>
    </location>
</feature>
<protein>
    <submittedName>
        <fullName evidence="3">Uncharacterized protein</fullName>
    </submittedName>
</protein>
<keyword evidence="2" id="KW-1133">Transmembrane helix</keyword>
<name>A0A0F9QE88_9ZZZZ</name>
<keyword evidence="2" id="KW-0472">Membrane</keyword>
<accession>A0A0F9QE88</accession>
<keyword evidence="1" id="KW-0175">Coiled coil</keyword>
<dbReference type="EMBL" id="LAZR01004122">
    <property type="protein sequence ID" value="KKN11561.1"/>
    <property type="molecule type" value="Genomic_DNA"/>
</dbReference>
<dbReference type="AlphaFoldDB" id="A0A0F9QE88"/>
<feature type="coiled-coil region" evidence="1">
    <location>
        <begin position="240"/>
        <end position="274"/>
    </location>
</feature>
<evidence type="ECO:0000256" key="2">
    <source>
        <dbReference type="SAM" id="Phobius"/>
    </source>
</evidence>
<reference evidence="3" key="1">
    <citation type="journal article" date="2015" name="Nature">
        <title>Complex archaea that bridge the gap between prokaryotes and eukaryotes.</title>
        <authorList>
            <person name="Spang A."/>
            <person name="Saw J.H."/>
            <person name="Jorgensen S.L."/>
            <person name="Zaremba-Niedzwiedzka K."/>
            <person name="Martijn J."/>
            <person name="Lind A.E."/>
            <person name="van Eijk R."/>
            <person name="Schleper C."/>
            <person name="Guy L."/>
            <person name="Ettema T.J."/>
        </authorList>
    </citation>
    <scope>NUCLEOTIDE SEQUENCE</scope>
</reference>
<feature type="transmembrane region" description="Helical" evidence="2">
    <location>
        <begin position="283"/>
        <end position="304"/>
    </location>
</feature>
<evidence type="ECO:0000256" key="1">
    <source>
        <dbReference type="SAM" id="Coils"/>
    </source>
</evidence>
<gene>
    <name evidence="3" type="ORF">LCGC14_1025360</name>
</gene>
<comment type="caution">
    <text evidence="3">The sequence shown here is derived from an EMBL/GenBank/DDBJ whole genome shotgun (WGS) entry which is preliminary data.</text>
</comment>
<dbReference type="SUPFAM" id="SSF57997">
    <property type="entry name" value="Tropomyosin"/>
    <property type="match status" value="1"/>
</dbReference>
<keyword evidence="2" id="KW-0812">Transmembrane</keyword>
<feature type="transmembrane region" description="Helical" evidence="2">
    <location>
        <begin position="316"/>
        <end position="338"/>
    </location>
</feature>